<gene>
    <name evidence="1" type="ORF">NDU88_009926</name>
</gene>
<evidence type="ECO:0000313" key="2">
    <source>
        <dbReference type="Proteomes" id="UP001066276"/>
    </source>
</evidence>
<keyword evidence="2" id="KW-1185">Reference proteome</keyword>
<evidence type="ECO:0000313" key="1">
    <source>
        <dbReference type="EMBL" id="KAJ1131591.1"/>
    </source>
</evidence>
<name>A0AAV7PWH7_PLEWA</name>
<dbReference type="Proteomes" id="UP001066276">
    <property type="component" value="Chromosome 7"/>
</dbReference>
<accession>A0AAV7PWH7</accession>
<dbReference type="AlphaFoldDB" id="A0AAV7PWH7"/>
<organism evidence="1 2">
    <name type="scientific">Pleurodeles waltl</name>
    <name type="common">Iberian ribbed newt</name>
    <dbReference type="NCBI Taxonomy" id="8319"/>
    <lineage>
        <taxon>Eukaryota</taxon>
        <taxon>Metazoa</taxon>
        <taxon>Chordata</taxon>
        <taxon>Craniata</taxon>
        <taxon>Vertebrata</taxon>
        <taxon>Euteleostomi</taxon>
        <taxon>Amphibia</taxon>
        <taxon>Batrachia</taxon>
        <taxon>Caudata</taxon>
        <taxon>Salamandroidea</taxon>
        <taxon>Salamandridae</taxon>
        <taxon>Pleurodelinae</taxon>
        <taxon>Pleurodeles</taxon>
    </lineage>
</organism>
<sequence>MSPPRKSGFKPCRECVGRMSVTDQHNDCLSCLSSEHDVEECVSCQSMNPKALKEREAKLFLAKVK</sequence>
<dbReference type="EMBL" id="JANPWB010000011">
    <property type="protein sequence ID" value="KAJ1131591.1"/>
    <property type="molecule type" value="Genomic_DNA"/>
</dbReference>
<reference evidence="1" key="1">
    <citation type="journal article" date="2022" name="bioRxiv">
        <title>Sequencing and chromosome-scale assembly of the giantPleurodeles waltlgenome.</title>
        <authorList>
            <person name="Brown T."/>
            <person name="Elewa A."/>
            <person name="Iarovenko S."/>
            <person name="Subramanian E."/>
            <person name="Araus A.J."/>
            <person name="Petzold A."/>
            <person name="Susuki M."/>
            <person name="Suzuki K.-i.T."/>
            <person name="Hayashi T."/>
            <person name="Toyoda A."/>
            <person name="Oliveira C."/>
            <person name="Osipova E."/>
            <person name="Leigh N.D."/>
            <person name="Simon A."/>
            <person name="Yun M.H."/>
        </authorList>
    </citation>
    <scope>NUCLEOTIDE SEQUENCE</scope>
    <source>
        <strain evidence="1">20211129_DDA</strain>
        <tissue evidence="1">Liver</tissue>
    </source>
</reference>
<protein>
    <submittedName>
        <fullName evidence="1">Uncharacterized protein</fullName>
    </submittedName>
</protein>
<feature type="non-terminal residue" evidence="1">
    <location>
        <position position="65"/>
    </location>
</feature>
<comment type="caution">
    <text evidence="1">The sequence shown here is derived from an EMBL/GenBank/DDBJ whole genome shotgun (WGS) entry which is preliminary data.</text>
</comment>
<proteinExistence type="predicted"/>